<evidence type="ECO:0000256" key="1">
    <source>
        <dbReference type="SAM" id="Phobius"/>
    </source>
</evidence>
<dbReference type="Gene3D" id="1.10.1760.20">
    <property type="match status" value="1"/>
</dbReference>
<dbReference type="Proteomes" id="UP000539111">
    <property type="component" value="Unassembled WGS sequence"/>
</dbReference>
<protein>
    <submittedName>
        <fullName evidence="2">Energy-coupling factor transport system substrate-specific component</fullName>
    </submittedName>
</protein>
<feature type="transmembrane region" description="Helical" evidence="1">
    <location>
        <begin position="79"/>
        <end position="98"/>
    </location>
</feature>
<feature type="transmembrane region" description="Helical" evidence="1">
    <location>
        <begin position="20"/>
        <end position="39"/>
    </location>
</feature>
<reference evidence="2 3" key="1">
    <citation type="submission" date="2020-07" db="EMBL/GenBank/DDBJ databases">
        <title>Sequencing the genomes of 1000 actinobacteria strains.</title>
        <authorList>
            <person name="Klenk H.-P."/>
        </authorList>
    </citation>
    <scope>NUCLEOTIDE SEQUENCE [LARGE SCALE GENOMIC DNA]</scope>
    <source>
        <strain evidence="2 3">DSM 26341</strain>
    </source>
</reference>
<keyword evidence="1" id="KW-1133">Transmembrane helix</keyword>
<dbReference type="Pfam" id="PF12822">
    <property type="entry name" value="ECF_trnsprt"/>
    <property type="match status" value="1"/>
</dbReference>
<evidence type="ECO:0000313" key="2">
    <source>
        <dbReference type="EMBL" id="NYI67211.1"/>
    </source>
</evidence>
<keyword evidence="1" id="KW-0472">Membrane</keyword>
<dbReference type="RefSeq" id="WP_179427023.1">
    <property type="nucleotide sequence ID" value="NZ_JACBZP010000001.1"/>
</dbReference>
<dbReference type="AlphaFoldDB" id="A0A7Z0D0D1"/>
<feature type="transmembrane region" description="Helical" evidence="1">
    <location>
        <begin position="110"/>
        <end position="133"/>
    </location>
</feature>
<evidence type="ECO:0000313" key="3">
    <source>
        <dbReference type="Proteomes" id="UP000539111"/>
    </source>
</evidence>
<feature type="transmembrane region" description="Helical" evidence="1">
    <location>
        <begin position="51"/>
        <end position="73"/>
    </location>
</feature>
<organism evidence="2 3">
    <name type="scientific">Spelaeicoccus albus</name>
    <dbReference type="NCBI Taxonomy" id="1280376"/>
    <lineage>
        <taxon>Bacteria</taxon>
        <taxon>Bacillati</taxon>
        <taxon>Actinomycetota</taxon>
        <taxon>Actinomycetes</taxon>
        <taxon>Micrococcales</taxon>
        <taxon>Brevibacteriaceae</taxon>
        <taxon>Spelaeicoccus</taxon>
    </lineage>
</organism>
<proteinExistence type="predicted"/>
<feature type="transmembrane region" description="Helical" evidence="1">
    <location>
        <begin position="167"/>
        <end position="184"/>
    </location>
</feature>
<dbReference type="InterPro" id="IPR024529">
    <property type="entry name" value="ECF_trnsprt_substrate-spec"/>
</dbReference>
<accession>A0A7Z0D0D1</accession>
<sequence>MRNQSRFARFLRGYGRLTIFLIPIGIATNFIGGQIASLLKLPMYLDSIGTILVGALCGGLPGALVGFISNFINSITTPTLMPFALVSIFLGLLAGLLSRMGVFRSLWKTIVSAVPFALIGGGLGGLITIWVFGGLGGNGVAIITGALHALGMDLNTAVFVSGLPADFVDKIVTVLIVFLILSRIPTRLFVKVPLGRAYIGRTKRDVIDIPDDELALEL</sequence>
<comment type="caution">
    <text evidence="2">The sequence shown here is derived from an EMBL/GenBank/DDBJ whole genome shotgun (WGS) entry which is preliminary data.</text>
</comment>
<keyword evidence="1" id="KW-0812">Transmembrane</keyword>
<dbReference type="GO" id="GO:0022857">
    <property type="term" value="F:transmembrane transporter activity"/>
    <property type="evidence" value="ECO:0007669"/>
    <property type="project" value="InterPro"/>
</dbReference>
<keyword evidence="3" id="KW-1185">Reference proteome</keyword>
<dbReference type="EMBL" id="JACBZP010000001">
    <property type="protein sequence ID" value="NYI67211.1"/>
    <property type="molecule type" value="Genomic_DNA"/>
</dbReference>
<gene>
    <name evidence="2" type="ORF">BJY26_001517</name>
</gene>
<feature type="transmembrane region" description="Helical" evidence="1">
    <location>
        <begin position="139"/>
        <end position="160"/>
    </location>
</feature>
<name>A0A7Z0D0D1_9MICO</name>